<protein>
    <submittedName>
        <fullName evidence="1">Uncharacterized protein</fullName>
    </submittedName>
</protein>
<sequence length="60" mass="6346">MVGYGLEGAVVDANPRSDQRSHLLPVTLGLEDVVAVEFGSRGDVVGARRLSDHLVESLGE</sequence>
<organism evidence="1 2">
    <name type="scientific">Kitasatospora cheerisanensis KCTC 2395</name>
    <dbReference type="NCBI Taxonomy" id="1348663"/>
    <lineage>
        <taxon>Bacteria</taxon>
        <taxon>Bacillati</taxon>
        <taxon>Actinomycetota</taxon>
        <taxon>Actinomycetes</taxon>
        <taxon>Kitasatosporales</taxon>
        <taxon>Streptomycetaceae</taxon>
        <taxon>Kitasatospora</taxon>
    </lineage>
</organism>
<dbReference type="EMBL" id="JNBY01000084">
    <property type="protein sequence ID" value="KDN85416.1"/>
    <property type="molecule type" value="Genomic_DNA"/>
</dbReference>
<dbReference type="Proteomes" id="UP000027178">
    <property type="component" value="Unassembled WGS sequence"/>
</dbReference>
<reference evidence="1 2" key="1">
    <citation type="submission" date="2014-05" db="EMBL/GenBank/DDBJ databases">
        <title>Draft Genome Sequence of Kitasatospora cheerisanensis KCTC 2395.</title>
        <authorList>
            <person name="Nam D.H."/>
        </authorList>
    </citation>
    <scope>NUCLEOTIDE SEQUENCE [LARGE SCALE GENOMIC DNA]</scope>
    <source>
        <strain evidence="1 2">KCTC 2395</strain>
    </source>
</reference>
<name>A0A066Z4Z0_9ACTN</name>
<dbReference type="HOGENOM" id="CLU_2935418_0_0_11"/>
<dbReference type="AlphaFoldDB" id="A0A066Z4Z0"/>
<gene>
    <name evidence="1" type="ORF">KCH_28120</name>
</gene>
<proteinExistence type="predicted"/>
<evidence type="ECO:0000313" key="1">
    <source>
        <dbReference type="EMBL" id="KDN85416.1"/>
    </source>
</evidence>
<accession>A0A066Z4Z0</accession>
<keyword evidence="2" id="KW-1185">Reference proteome</keyword>
<comment type="caution">
    <text evidence="1">The sequence shown here is derived from an EMBL/GenBank/DDBJ whole genome shotgun (WGS) entry which is preliminary data.</text>
</comment>
<evidence type="ECO:0000313" key="2">
    <source>
        <dbReference type="Proteomes" id="UP000027178"/>
    </source>
</evidence>